<gene>
    <name evidence="2" type="ORF">GUITHDRAFT_112056</name>
</gene>
<dbReference type="KEGG" id="gtt:GUITHDRAFT_112056"/>
<dbReference type="Proteomes" id="UP000011087">
    <property type="component" value="Unassembled WGS sequence"/>
</dbReference>
<feature type="region of interest" description="Disordered" evidence="1">
    <location>
        <begin position="1"/>
        <end position="51"/>
    </location>
</feature>
<accession>L1J1G0</accession>
<feature type="region of interest" description="Disordered" evidence="1">
    <location>
        <begin position="355"/>
        <end position="394"/>
    </location>
</feature>
<dbReference type="GeneID" id="17298634"/>
<feature type="region of interest" description="Disordered" evidence="1">
    <location>
        <begin position="146"/>
        <end position="192"/>
    </location>
</feature>
<evidence type="ECO:0000313" key="4">
    <source>
        <dbReference type="Proteomes" id="UP000011087"/>
    </source>
</evidence>
<dbReference type="AlphaFoldDB" id="L1J1G0"/>
<dbReference type="EMBL" id="JH993020">
    <property type="protein sequence ID" value="EKX41920.1"/>
    <property type="molecule type" value="Genomic_DNA"/>
</dbReference>
<protein>
    <submittedName>
        <fullName evidence="2 3">Uncharacterized protein</fullName>
    </submittedName>
</protein>
<keyword evidence="4" id="KW-1185">Reference proteome</keyword>
<dbReference type="EnsemblProtists" id="EKX41920">
    <property type="protein sequence ID" value="EKX41920"/>
    <property type="gene ID" value="GUITHDRAFT_112056"/>
</dbReference>
<dbReference type="HOGENOM" id="CLU_701047_0_0_1"/>
<sequence>MQDGQPPSSKVQMSIKEFYPTRFKKQPAVQTPKQGRSDQEEASAVAENGEQKSLQLPSKLCGQGMMERIKLAAMIKELPIEDTCAVVRQSKMSSSTNVPCGAGVAFEAERQAVDCRGMEELSTSMAVAAIASASAAYSRRIYLEPPASSEGSNGVCSVRSSPVRARLEDTQGKEESGRSPSEEGRETGDVNMTDVGGSLHSNHFLAQSPPRLQHTILAHPIRRHQNGDALPHHAGRRQRSLQTKIMSDEKATNMQGKMPAFCSCEPFNMPLDMRATREGLEKLNELVAQAHRLNSIPSVSSPDRHVPISPMQGQSVNQDDVTNMLMCDEDLDAHNFEDNMYLSPSDSQRFFNSRFEHSSAPRSDVSIRSVQLQHEPGSMSPTWGLLHHSPSQGK</sequence>
<reference evidence="3" key="3">
    <citation type="submission" date="2016-03" db="UniProtKB">
        <authorList>
            <consortium name="EnsemblProtists"/>
        </authorList>
    </citation>
    <scope>IDENTIFICATION</scope>
</reference>
<reference evidence="2 4" key="1">
    <citation type="journal article" date="2012" name="Nature">
        <title>Algal genomes reveal evolutionary mosaicism and the fate of nucleomorphs.</title>
        <authorList>
            <consortium name="DOE Joint Genome Institute"/>
            <person name="Curtis B.A."/>
            <person name="Tanifuji G."/>
            <person name="Burki F."/>
            <person name="Gruber A."/>
            <person name="Irimia M."/>
            <person name="Maruyama S."/>
            <person name="Arias M.C."/>
            <person name="Ball S.G."/>
            <person name="Gile G.H."/>
            <person name="Hirakawa Y."/>
            <person name="Hopkins J.F."/>
            <person name="Kuo A."/>
            <person name="Rensing S.A."/>
            <person name="Schmutz J."/>
            <person name="Symeonidi A."/>
            <person name="Elias M."/>
            <person name="Eveleigh R.J."/>
            <person name="Herman E.K."/>
            <person name="Klute M.J."/>
            <person name="Nakayama T."/>
            <person name="Obornik M."/>
            <person name="Reyes-Prieto A."/>
            <person name="Armbrust E.V."/>
            <person name="Aves S.J."/>
            <person name="Beiko R.G."/>
            <person name="Coutinho P."/>
            <person name="Dacks J.B."/>
            <person name="Durnford D.G."/>
            <person name="Fast N.M."/>
            <person name="Green B.R."/>
            <person name="Grisdale C.J."/>
            <person name="Hempel F."/>
            <person name="Henrissat B."/>
            <person name="Hoppner M.P."/>
            <person name="Ishida K."/>
            <person name="Kim E."/>
            <person name="Koreny L."/>
            <person name="Kroth P.G."/>
            <person name="Liu Y."/>
            <person name="Malik S.B."/>
            <person name="Maier U.G."/>
            <person name="McRose D."/>
            <person name="Mock T."/>
            <person name="Neilson J.A."/>
            <person name="Onodera N.T."/>
            <person name="Poole A.M."/>
            <person name="Pritham E.J."/>
            <person name="Richards T.A."/>
            <person name="Rocap G."/>
            <person name="Roy S.W."/>
            <person name="Sarai C."/>
            <person name="Schaack S."/>
            <person name="Shirato S."/>
            <person name="Slamovits C.H."/>
            <person name="Spencer D.F."/>
            <person name="Suzuki S."/>
            <person name="Worden A.Z."/>
            <person name="Zauner S."/>
            <person name="Barry K."/>
            <person name="Bell C."/>
            <person name="Bharti A.K."/>
            <person name="Crow J.A."/>
            <person name="Grimwood J."/>
            <person name="Kramer R."/>
            <person name="Lindquist E."/>
            <person name="Lucas S."/>
            <person name="Salamov A."/>
            <person name="McFadden G.I."/>
            <person name="Lane C.E."/>
            <person name="Keeling P.J."/>
            <person name="Gray M.W."/>
            <person name="Grigoriev I.V."/>
            <person name="Archibald J.M."/>
        </authorList>
    </citation>
    <scope>NUCLEOTIDE SEQUENCE</scope>
    <source>
        <strain evidence="2 4">CCMP2712</strain>
    </source>
</reference>
<feature type="compositionally biased region" description="Basic and acidic residues" evidence="1">
    <location>
        <begin position="165"/>
        <end position="188"/>
    </location>
</feature>
<dbReference type="PaxDb" id="55529-EKX41920"/>
<dbReference type="RefSeq" id="XP_005828900.1">
    <property type="nucleotide sequence ID" value="XM_005828843.1"/>
</dbReference>
<name>L1J1G0_GUITC</name>
<feature type="compositionally biased region" description="Polar residues" evidence="1">
    <location>
        <begin position="1"/>
        <end position="12"/>
    </location>
</feature>
<evidence type="ECO:0000256" key="1">
    <source>
        <dbReference type="SAM" id="MobiDB-lite"/>
    </source>
</evidence>
<evidence type="ECO:0000313" key="2">
    <source>
        <dbReference type="EMBL" id="EKX41920.1"/>
    </source>
</evidence>
<evidence type="ECO:0000313" key="3">
    <source>
        <dbReference type="EnsemblProtists" id="EKX41920"/>
    </source>
</evidence>
<proteinExistence type="predicted"/>
<feature type="compositionally biased region" description="Polar residues" evidence="1">
    <location>
        <begin position="149"/>
        <end position="160"/>
    </location>
</feature>
<organism evidence="2">
    <name type="scientific">Guillardia theta (strain CCMP2712)</name>
    <name type="common">Cryptophyte</name>
    <dbReference type="NCBI Taxonomy" id="905079"/>
    <lineage>
        <taxon>Eukaryota</taxon>
        <taxon>Cryptophyceae</taxon>
        <taxon>Pyrenomonadales</taxon>
        <taxon>Geminigeraceae</taxon>
        <taxon>Guillardia</taxon>
    </lineage>
</organism>
<reference evidence="4" key="2">
    <citation type="submission" date="2012-11" db="EMBL/GenBank/DDBJ databases">
        <authorList>
            <person name="Kuo A."/>
            <person name="Curtis B.A."/>
            <person name="Tanifuji G."/>
            <person name="Burki F."/>
            <person name="Gruber A."/>
            <person name="Irimia M."/>
            <person name="Maruyama S."/>
            <person name="Arias M.C."/>
            <person name="Ball S.G."/>
            <person name="Gile G.H."/>
            <person name="Hirakawa Y."/>
            <person name="Hopkins J.F."/>
            <person name="Rensing S.A."/>
            <person name="Schmutz J."/>
            <person name="Symeonidi A."/>
            <person name="Elias M."/>
            <person name="Eveleigh R.J."/>
            <person name="Herman E.K."/>
            <person name="Klute M.J."/>
            <person name="Nakayama T."/>
            <person name="Obornik M."/>
            <person name="Reyes-Prieto A."/>
            <person name="Armbrust E.V."/>
            <person name="Aves S.J."/>
            <person name="Beiko R.G."/>
            <person name="Coutinho P."/>
            <person name="Dacks J.B."/>
            <person name="Durnford D.G."/>
            <person name="Fast N.M."/>
            <person name="Green B.R."/>
            <person name="Grisdale C."/>
            <person name="Hempe F."/>
            <person name="Henrissat B."/>
            <person name="Hoppner M.P."/>
            <person name="Ishida K.-I."/>
            <person name="Kim E."/>
            <person name="Koreny L."/>
            <person name="Kroth P.G."/>
            <person name="Liu Y."/>
            <person name="Malik S.-B."/>
            <person name="Maier U.G."/>
            <person name="McRose D."/>
            <person name="Mock T."/>
            <person name="Neilson J.A."/>
            <person name="Onodera N.T."/>
            <person name="Poole A.M."/>
            <person name="Pritham E.J."/>
            <person name="Richards T.A."/>
            <person name="Rocap G."/>
            <person name="Roy S.W."/>
            <person name="Sarai C."/>
            <person name="Schaack S."/>
            <person name="Shirato S."/>
            <person name="Slamovits C.H."/>
            <person name="Spencer D.F."/>
            <person name="Suzuki S."/>
            <person name="Worden A.Z."/>
            <person name="Zauner S."/>
            <person name="Barry K."/>
            <person name="Bell C."/>
            <person name="Bharti A.K."/>
            <person name="Crow J.A."/>
            <person name="Grimwood J."/>
            <person name="Kramer R."/>
            <person name="Lindquist E."/>
            <person name="Lucas S."/>
            <person name="Salamov A."/>
            <person name="McFadden G.I."/>
            <person name="Lane C.E."/>
            <person name="Keeling P.J."/>
            <person name="Gray M.W."/>
            <person name="Grigoriev I.V."/>
            <person name="Archibald J.M."/>
        </authorList>
    </citation>
    <scope>NUCLEOTIDE SEQUENCE</scope>
    <source>
        <strain evidence="4">CCMP2712</strain>
    </source>
</reference>